<comment type="function">
    <text evidence="9">Catalyzes the ATP-dependent phosphorylation of N-acetyl-L-glutamate.</text>
</comment>
<feature type="binding site" evidence="9">
    <location>
        <position position="157"/>
    </location>
    <ligand>
        <name>substrate</name>
    </ligand>
</feature>
<dbReference type="Proteomes" id="UP000030526">
    <property type="component" value="Unassembled WGS sequence"/>
</dbReference>
<proteinExistence type="inferred from homology"/>
<comment type="caution">
    <text evidence="11">The sequence shown here is derived from an EMBL/GenBank/DDBJ whole genome shotgun (WGS) entry which is preliminary data.</text>
</comment>
<comment type="catalytic activity">
    <reaction evidence="8 9">
        <text>N-acetyl-L-glutamate + ATP = N-acetyl-L-glutamyl 5-phosphate + ADP</text>
        <dbReference type="Rhea" id="RHEA:14629"/>
        <dbReference type="ChEBI" id="CHEBI:30616"/>
        <dbReference type="ChEBI" id="CHEBI:44337"/>
        <dbReference type="ChEBI" id="CHEBI:57936"/>
        <dbReference type="ChEBI" id="CHEBI:456216"/>
        <dbReference type="EC" id="2.7.2.8"/>
    </reaction>
</comment>
<dbReference type="InterPro" id="IPR004662">
    <property type="entry name" value="AcgluKinase_fam"/>
</dbReference>
<feature type="site" description="Transition state stabilizer" evidence="9">
    <location>
        <position position="216"/>
    </location>
</feature>
<dbReference type="AlphaFoldDB" id="A0A0A2XFI4"/>
<keyword evidence="4 9" id="KW-0808">Transferase</keyword>
<dbReference type="UniPathway" id="UPA00068">
    <property type="reaction ID" value="UER00107"/>
</dbReference>
<accession>A0A0A2XFI4</accession>
<reference evidence="11 12" key="1">
    <citation type="submission" date="2014-08" db="EMBL/GenBank/DDBJ databases">
        <title>Chaperone-usher fimbriae in a diverse selection of Gallibacterium genomes.</title>
        <authorList>
            <person name="Kudirkiene E."/>
            <person name="Bager R.J."/>
            <person name="Johnson T.J."/>
            <person name="Bojesen A.M."/>
        </authorList>
    </citation>
    <scope>NUCLEOTIDE SEQUENCE [LARGE SCALE GENOMIC DNA]</scope>
    <source>
        <strain evidence="11 12">20558/3kl.</strain>
    </source>
</reference>
<comment type="pathway">
    <text evidence="1 9">Amino-acid biosynthesis; L-arginine biosynthesis; N(2)-acetyl-L-ornithine from L-glutamate: step 2/4.</text>
</comment>
<keyword evidence="5 9" id="KW-0547">Nucleotide-binding</keyword>
<dbReference type="NCBIfam" id="TIGR00761">
    <property type="entry name" value="argB"/>
    <property type="match status" value="1"/>
</dbReference>
<comment type="similarity">
    <text evidence="9">Belongs to the acetylglutamate kinase family. ArgB subfamily.</text>
</comment>
<dbReference type="PANTHER" id="PTHR23342:SF0">
    <property type="entry name" value="N-ACETYLGLUTAMATE SYNTHASE, MITOCHONDRIAL"/>
    <property type="match status" value="1"/>
</dbReference>
<keyword evidence="2 9" id="KW-0055">Arginine biosynthesis</keyword>
<dbReference type="InterPro" id="IPR037528">
    <property type="entry name" value="ArgB"/>
</dbReference>
<evidence type="ECO:0000256" key="9">
    <source>
        <dbReference type="HAMAP-Rule" id="MF_00082"/>
    </source>
</evidence>
<protein>
    <recommendedName>
        <fullName evidence="9">Acetylglutamate kinase</fullName>
        <ecNumber evidence="9">2.7.2.8</ecNumber>
    </recommendedName>
    <alternativeName>
        <fullName evidence="9">N-acetyl-L-glutamate 5-phosphotransferase</fullName>
    </alternativeName>
    <alternativeName>
        <fullName evidence="9">NAG kinase</fullName>
        <shortName evidence="9">NAGK</shortName>
    </alternativeName>
</protein>
<dbReference type="HAMAP" id="MF_00082">
    <property type="entry name" value="ArgB"/>
    <property type="match status" value="1"/>
</dbReference>
<dbReference type="PRINTS" id="PR00474">
    <property type="entry name" value="GLU5KINASE"/>
</dbReference>
<feature type="binding site" evidence="9">
    <location>
        <position position="65"/>
    </location>
    <ligand>
        <name>substrate</name>
    </ligand>
</feature>
<evidence type="ECO:0000256" key="7">
    <source>
        <dbReference type="ARBA" id="ARBA00022840"/>
    </source>
</evidence>
<evidence type="ECO:0000256" key="4">
    <source>
        <dbReference type="ARBA" id="ARBA00022679"/>
    </source>
</evidence>
<dbReference type="SUPFAM" id="SSF53633">
    <property type="entry name" value="Carbamate kinase-like"/>
    <property type="match status" value="1"/>
</dbReference>
<evidence type="ECO:0000256" key="5">
    <source>
        <dbReference type="ARBA" id="ARBA00022741"/>
    </source>
</evidence>
<keyword evidence="6 9" id="KW-0418">Kinase</keyword>
<keyword evidence="3 9" id="KW-0028">Amino-acid biosynthesis</keyword>
<evidence type="ECO:0000259" key="10">
    <source>
        <dbReference type="Pfam" id="PF00696"/>
    </source>
</evidence>
<dbReference type="InterPro" id="IPR036393">
    <property type="entry name" value="AceGlu_kinase-like_sf"/>
</dbReference>
<feature type="site" description="Transition state stabilizer" evidence="9">
    <location>
        <position position="7"/>
    </location>
</feature>
<comment type="subcellular location">
    <subcellularLocation>
        <location evidence="9">Cytoplasm</location>
    </subcellularLocation>
</comment>
<evidence type="ECO:0000256" key="8">
    <source>
        <dbReference type="ARBA" id="ARBA00048141"/>
    </source>
</evidence>
<dbReference type="EC" id="2.7.2.8" evidence="9"/>
<evidence type="ECO:0000256" key="3">
    <source>
        <dbReference type="ARBA" id="ARBA00022605"/>
    </source>
</evidence>
<dbReference type="EMBL" id="JPXS01000035">
    <property type="protein sequence ID" value="KGQ31121.1"/>
    <property type="molecule type" value="Genomic_DNA"/>
</dbReference>
<dbReference type="PANTHER" id="PTHR23342">
    <property type="entry name" value="N-ACETYLGLUTAMATE SYNTHASE"/>
    <property type="match status" value="1"/>
</dbReference>
<dbReference type="GO" id="GO:0003991">
    <property type="term" value="F:acetylglutamate kinase activity"/>
    <property type="evidence" value="ECO:0007669"/>
    <property type="project" value="UniProtKB-UniRule"/>
</dbReference>
<evidence type="ECO:0000256" key="2">
    <source>
        <dbReference type="ARBA" id="ARBA00022571"/>
    </source>
</evidence>
<evidence type="ECO:0000256" key="6">
    <source>
        <dbReference type="ARBA" id="ARBA00022777"/>
    </source>
</evidence>
<dbReference type="Pfam" id="PF00696">
    <property type="entry name" value="AA_kinase"/>
    <property type="match status" value="1"/>
</dbReference>
<dbReference type="GO" id="GO:0005524">
    <property type="term" value="F:ATP binding"/>
    <property type="evidence" value="ECO:0007669"/>
    <property type="project" value="UniProtKB-UniRule"/>
</dbReference>
<evidence type="ECO:0000256" key="1">
    <source>
        <dbReference type="ARBA" id="ARBA00004828"/>
    </source>
</evidence>
<gene>
    <name evidence="9" type="primary">argB</name>
    <name evidence="11" type="ORF">JP32_07285</name>
</gene>
<dbReference type="InterPro" id="IPR001057">
    <property type="entry name" value="Glu/AcGlu_kinase"/>
</dbReference>
<dbReference type="GO" id="GO:0042450">
    <property type="term" value="P:L-arginine biosynthetic process via ornithine"/>
    <property type="evidence" value="ECO:0007669"/>
    <property type="project" value="UniProtKB-UniRule"/>
</dbReference>
<dbReference type="Gene3D" id="3.40.1160.10">
    <property type="entry name" value="Acetylglutamate kinase-like"/>
    <property type="match status" value="1"/>
</dbReference>
<name>A0A0A2XFI4_9PAST</name>
<organism evidence="11 12">
    <name type="scientific">Gallibacterium anatis</name>
    <dbReference type="NCBI Taxonomy" id="750"/>
    <lineage>
        <taxon>Bacteria</taxon>
        <taxon>Pseudomonadati</taxon>
        <taxon>Pseudomonadota</taxon>
        <taxon>Gammaproteobacteria</taxon>
        <taxon>Pasteurellales</taxon>
        <taxon>Pasteurellaceae</taxon>
        <taxon>Gallibacterium</taxon>
    </lineage>
</organism>
<feature type="binding site" evidence="9">
    <location>
        <begin position="43"/>
        <end position="44"/>
    </location>
    <ligand>
        <name>substrate</name>
    </ligand>
</feature>
<dbReference type="RefSeq" id="WP_039082661.1">
    <property type="nucleotide sequence ID" value="NZ_JPXR01000061.1"/>
</dbReference>
<sequence>MKPLVIKVGGALLDTPQAMQNLIATLAQFKRTQQRQIVIVHGGGCIVDELMQRLNLPVQKKQGLRVTPADQIDIITGALAGIANKKLVAMAKTAGLNVVGLSLGDGNLTTATQLDAELGHVATVQPKQVALLNALLNADFLPIISSIAIDDDGRLMNVNADQAATAIATLLQAELVMLSDVDGVLDQQKNLIAELNTAQIEKLIAEQVITDGMIVKVKAALTAAQALNQAVEIANWKKPEKLADLFSGQRIGTRIAP</sequence>
<evidence type="ECO:0000313" key="12">
    <source>
        <dbReference type="Proteomes" id="UP000030526"/>
    </source>
</evidence>
<dbReference type="GO" id="GO:0005737">
    <property type="term" value="C:cytoplasm"/>
    <property type="evidence" value="ECO:0007669"/>
    <property type="project" value="UniProtKB-SubCell"/>
</dbReference>
<dbReference type="InterPro" id="IPR001048">
    <property type="entry name" value="Asp/Glu/Uridylate_kinase"/>
</dbReference>
<keyword evidence="9" id="KW-0963">Cytoplasm</keyword>
<keyword evidence="7 9" id="KW-0067">ATP-binding</keyword>
<evidence type="ECO:0000313" key="11">
    <source>
        <dbReference type="EMBL" id="KGQ31121.1"/>
    </source>
</evidence>
<feature type="domain" description="Aspartate/glutamate/uridylate kinase" evidence="10">
    <location>
        <begin position="3"/>
        <end position="235"/>
    </location>
</feature>
<dbReference type="PIRSF" id="PIRSF000728">
    <property type="entry name" value="NAGK"/>
    <property type="match status" value="1"/>
</dbReference>